<dbReference type="AlphaFoldDB" id="W5WI46"/>
<dbReference type="InterPro" id="IPR011990">
    <property type="entry name" value="TPR-like_helical_dom_sf"/>
</dbReference>
<dbReference type="eggNOG" id="COG0457">
    <property type="taxonomic scope" value="Bacteria"/>
</dbReference>
<keyword evidence="4" id="KW-1133">Transmembrane helix</keyword>
<accession>W5WI46</accession>
<dbReference type="PATRIC" id="fig|1449976.3.peg.7098"/>
<feature type="transmembrane region" description="Helical" evidence="4">
    <location>
        <begin position="322"/>
        <end position="339"/>
    </location>
</feature>
<keyword evidence="4" id="KW-0472">Membrane</keyword>
<gene>
    <name evidence="5" type="ORF">KALB_7068</name>
</gene>
<dbReference type="PANTHER" id="PTHR45586">
    <property type="entry name" value="TPR REPEAT-CONTAINING PROTEIN PA4667"/>
    <property type="match status" value="1"/>
</dbReference>
<dbReference type="HOGENOM" id="CLU_499469_0_0_11"/>
<keyword evidence="6" id="KW-1185">Reference proteome</keyword>
<evidence type="ECO:0000256" key="3">
    <source>
        <dbReference type="PROSITE-ProRule" id="PRU00339"/>
    </source>
</evidence>
<keyword evidence="1" id="KW-0677">Repeat</keyword>
<evidence type="ECO:0000256" key="4">
    <source>
        <dbReference type="SAM" id="Phobius"/>
    </source>
</evidence>
<feature type="transmembrane region" description="Helical" evidence="4">
    <location>
        <begin position="346"/>
        <end position="367"/>
    </location>
</feature>
<dbReference type="EMBL" id="CP007155">
    <property type="protein sequence ID" value="AHI00426.1"/>
    <property type="molecule type" value="Genomic_DNA"/>
</dbReference>
<name>W5WI46_9PSEU</name>
<sequence>MSGVYERAQALIDLGRHEQAVQVLIEHLGGQPYDVQALNLLALAHLKSGNNHAALEAANSSAALTPDHEWPHRLRSVALAALGAGPDALAAAELAVSLAPHVSLTHANLATVLTTLGRPQDALAPANTAIGLAPNVADRHVQLARISLALKDLATARAAAQRAVQLEPDNAEAVRALAATDLSSGKLRSATELLLGAVRMDPRQLASGAALDVVGGRYARRLVLGLLLLLLCTTATLSVLALAPDFLPHLGDTLIAREVIGAAFVVLTAGLLVGCVLSTPAQLRHHLAALPGRVPPGGWITVALALLDIAGLAVLPTQAARVPAVLTGFLLALFLLGLVARTQPKLGGAAALVVFLLAVWLVVRPYWPSQHTAAPPTITMPTFTVPSLPPGMGTGTAAGAWTEQFCKRLDPITDPTATLPPLPRYGTPPEDIAMLYRQFIAVLVSKRDKATTQFETVQPPPTADGPAMHAALMQALVADRSAVTALLREVDPIATADNPYPLLKSLDDKVRDTVKQGLTRIRAVLDSSPELREAAKTSLSCVFLK</sequence>
<dbReference type="InterPro" id="IPR051012">
    <property type="entry name" value="CellSynth/LPSAsmb/PSIAsmb"/>
</dbReference>
<evidence type="ECO:0000313" key="5">
    <source>
        <dbReference type="EMBL" id="AHI00426.1"/>
    </source>
</evidence>
<feature type="repeat" description="TPR" evidence="3">
    <location>
        <begin position="137"/>
        <end position="170"/>
    </location>
</feature>
<reference evidence="5 6" key="1">
    <citation type="journal article" date="2014" name="BMC Genomics">
        <title>Complete genome sequence of producer of the glycopeptide antibiotic Aculeximycin Kutzneria albida DSM 43870T, a representative of minor genus of Pseudonocardiaceae.</title>
        <authorList>
            <person name="Rebets Y."/>
            <person name="Tokovenko B."/>
            <person name="Lushchyk I."/>
            <person name="Ruckert C."/>
            <person name="Zaburannyi N."/>
            <person name="Bechthold A."/>
            <person name="Kalinowski J."/>
            <person name="Luzhetskyy A."/>
        </authorList>
    </citation>
    <scope>NUCLEOTIDE SEQUENCE [LARGE SCALE GENOMIC DNA]</scope>
    <source>
        <strain evidence="5">DSM 43870</strain>
    </source>
</reference>
<keyword evidence="2 3" id="KW-0802">TPR repeat</keyword>
<feature type="transmembrane region" description="Helical" evidence="4">
    <location>
        <begin position="298"/>
        <end position="316"/>
    </location>
</feature>
<feature type="transmembrane region" description="Helical" evidence="4">
    <location>
        <begin position="222"/>
        <end position="243"/>
    </location>
</feature>
<evidence type="ECO:0000256" key="2">
    <source>
        <dbReference type="ARBA" id="ARBA00022803"/>
    </source>
</evidence>
<dbReference type="STRING" id="1449976.KALB_7068"/>
<dbReference type="SMART" id="SM00028">
    <property type="entry name" value="TPR"/>
    <property type="match status" value="4"/>
</dbReference>
<dbReference type="KEGG" id="kal:KALB_7068"/>
<dbReference type="InterPro" id="IPR019734">
    <property type="entry name" value="TPR_rpt"/>
</dbReference>
<organism evidence="5 6">
    <name type="scientific">Kutzneria albida DSM 43870</name>
    <dbReference type="NCBI Taxonomy" id="1449976"/>
    <lineage>
        <taxon>Bacteria</taxon>
        <taxon>Bacillati</taxon>
        <taxon>Actinomycetota</taxon>
        <taxon>Actinomycetes</taxon>
        <taxon>Pseudonocardiales</taxon>
        <taxon>Pseudonocardiaceae</taxon>
        <taxon>Kutzneria</taxon>
    </lineage>
</organism>
<dbReference type="Proteomes" id="UP000019225">
    <property type="component" value="Chromosome"/>
</dbReference>
<protein>
    <submittedName>
        <fullName evidence="5">Uncharacterized protein</fullName>
    </submittedName>
</protein>
<keyword evidence="4" id="KW-0812">Transmembrane</keyword>
<evidence type="ECO:0000313" key="6">
    <source>
        <dbReference type="Proteomes" id="UP000019225"/>
    </source>
</evidence>
<feature type="transmembrane region" description="Helical" evidence="4">
    <location>
        <begin position="255"/>
        <end position="277"/>
    </location>
</feature>
<dbReference type="OrthoDB" id="3575180at2"/>
<dbReference type="Gene3D" id="1.25.40.10">
    <property type="entry name" value="Tetratricopeptide repeat domain"/>
    <property type="match status" value="1"/>
</dbReference>
<dbReference type="Pfam" id="PF13432">
    <property type="entry name" value="TPR_16"/>
    <property type="match status" value="2"/>
</dbReference>
<dbReference type="PROSITE" id="PS50005">
    <property type="entry name" value="TPR"/>
    <property type="match status" value="1"/>
</dbReference>
<proteinExistence type="predicted"/>
<dbReference type="RefSeq" id="WP_025360276.1">
    <property type="nucleotide sequence ID" value="NZ_CP007155.1"/>
</dbReference>
<evidence type="ECO:0000256" key="1">
    <source>
        <dbReference type="ARBA" id="ARBA00022737"/>
    </source>
</evidence>
<dbReference type="PANTHER" id="PTHR45586:SF1">
    <property type="entry name" value="LIPOPOLYSACCHARIDE ASSEMBLY PROTEIN B"/>
    <property type="match status" value="1"/>
</dbReference>
<dbReference type="SUPFAM" id="SSF48452">
    <property type="entry name" value="TPR-like"/>
    <property type="match status" value="1"/>
</dbReference>